<feature type="domain" description="RRM" evidence="5">
    <location>
        <begin position="58"/>
        <end position="132"/>
    </location>
</feature>
<dbReference type="PROSITE" id="PS50102">
    <property type="entry name" value="RRM"/>
    <property type="match status" value="3"/>
</dbReference>
<accession>A0A2U1P0T6</accession>
<organism evidence="6 7">
    <name type="scientific">Artemisia annua</name>
    <name type="common">Sweet wormwood</name>
    <dbReference type="NCBI Taxonomy" id="35608"/>
    <lineage>
        <taxon>Eukaryota</taxon>
        <taxon>Viridiplantae</taxon>
        <taxon>Streptophyta</taxon>
        <taxon>Embryophyta</taxon>
        <taxon>Tracheophyta</taxon>
        <taxon>Spermatophyta</taxon>
        <taxon>Magnoliopsida</taxon>
        <taxon>eudicotyledons</taxon>
        <taxon>Gunneridae</taxon>
        <taxon>Pentapetalae</taxon>
        <taxon>asterids</taxon>
        <taxon>campanulids</taxon>
        <taxon>Asterales</taxon>
        <taxon>Asteraceae</taxon>
        <taxon>Asteroideae</taxon>
        <taxon>Anthemideae</taxon>
        <taxon>Artemisiinae</taxon>
        <taxon>Artemisia</taxon>
    </lineage>
</organism>
<dbReference type="CDD" id="cd12614">
    <property type="entry name" value="RRM1_PUB1"/>
    <property type="match status" value="1"/>
</dbReference>
<dbReference type="OrthoDB" id="8093034at2759"/>
<dbReference type="AlphaFoldDB" id="A0A2U1P0T6"/>
<dbReference type="InterPro" id="IPR035979">
    <property type="entry name" value="RBD_domain_sf"/>
</dbReference>
<evidence type="ECO:0000256" key="1">
    <source>
        <dbReference type="ARBA" id="ARBA00022737"/>
    </source>
</evidence>
<dbReference type="STRING" id="35608.A0A2U1P0T6"/>
<dbReference type="FunFam" id="3.30.70.330:FF:000191">
    <property type="entry name" value="Oligouridylate-binding protein 1C"/>
    <property type="match status" value="1"/>
</dbReference>
<reference evidence="6 7" key="1">
    <citation type="journal article" date="2018" name="Mol. Plant">
        <title>The genome of Artemisia annua provides insight into the evolution of Asteraceae family and artemisinin biosynthesis.</title>
        <authorList>
            <person name="Shen Q."/>
            <person name="Zhang L."/>
            <person name="Liao Z."/>
            <person name="Wang S."/>
            <person name="Yan T."/>
            <person name="Shi P."/>
            <person name="Liu M."/>
            <person name="Fu X."/>
            <person name="Pan Q."/>
            <person name="Wang Y."/>
            <person name="Lv Z."/>
            <person name="Lu X."/>
            <person name="Zhang F."/>
            <person name="Jiang W."/>
            <person name="Ma Y."/>
            <person name="Chen M."/>
            <person name="Hao X."/>
            <person name="Li L."/>
            <person name="Tang Y."/>
            <person name="Lv G."/>
            <person name="Zhou Y."/>
            <person name="Sun X."/>
            <person name="Brodelius P.E."/>
            <person name="Rose J.K.C."/>
            <person name="Tang K."/>
        </authorList>
    </citation>
    <scope>NUCLEOTIDE SEQUENCE [LARGE SCALE GENOMIC DNA]</scope>
    <source>
        <strain evidence="7">cv. Huhao1</strain>
        <tissue evidence="6">Leaf</tissue>
    </source>
</reference>
<evidence type="ECO:0000259" key="5">
    <source>
        <dbReference type="PROSITE" id="PS50102"/>
    </source>
</evidence>
<dbReference type="SUPFAM" id="SSF54928">
    <property type="entry name" value="RNA-binding domain, RBD"/>
    <property type="match status" value="3"/>
</dbReference>
<dbReference type="SMART" id="SM00360">
    <property type="entry name" value="RRM"/>
    <property type="match status" value="3"/>
</dbReference>
<dbReference type="InterPro" id="IPR050502">
    <property type="entry name" value="Euk_RNA-bind_prot"/>
</dbReference>
<feature type="region of interest" description="Disordered" evidence="4">
    <location>
        <begin position="29"/>
        <end position="49"/>
    </location>
</feature>
<evidence type="ECO:0000313" key="7">
    <source>
        <dbReference type="Proteomes" id="UP000245207"/>
    </source>
</evidence>
<gene>
    <name evidence="6" type="ORF">CTI12_AA205720</name>
</gene>
<dbReference type="InterPro" id="IPR000504">
    <property type="entry name" value="RRM_dom"/>
</dbReference>
<proteinExistence type="predicted"/>
<dbReference type="InterPro" id="IPR012677">
    <property type="entry name" value="Nucleotide-bd_a/b_plait_sf"/>
</dbReference>
<dbReference type="Gene3D" id="3.30.70.330">
    <property type="match status" value="3"/>
</dbReference>
<dbReference type="PANTHER" id="PTHR48025">
    <property type="entry name" value="OS02G0815200 PROTEIN"/>
    <property type="match status" value="1"/>
</dbReference>
<evidence type="ECO:0000256" key="3">
    <source>
        <dbReference type="PROSITE-ProRule" id="PRU00176"/>
    </source>
</evidence>
<protein>
    <submittedName>
        <fullName evidence="6">Nucleotide-binding, alpha-beta plait</fullName>
    </submittedName>
</protein>
<keyword evidence="1" id="KW-0677">Repeat</keyword>
<dbReference type="Pfam" id="PF00076">
    <property type="entry name" value="RRM_1"/>
    <property type="match status" value="3"/>
</dbReference>
<dbReference type="CDD" id="cd12619">
    <property type="entry name" value="RRM2_PUB1"/>
    <property type="match status" value="1"/>
</dbReference>
<name>A0A2U1P0T6_ARTAN</name>
<dbReference type="GO" id="GO:0005634">
    <property type="term" value="C:nucleus"/>
    <property type="evidence" value="ECO:0007669"/>
    <property type="project" value="TreeGrafter"/>
</dbReference>
<dbReference type="FunFam" id="3.30.70.330:FF:000598">
    <property type="entry name" value="Oligouridylate-binding protein 1C"/>
    <property type="match status" value="1"/>
</dbReference>
<comment type="caution">
    <text evidence="6">The sequence shown here is derived from an EMBL/GenBank/DDBJ whole genome shotgun (WGS) entry which is preliminary data.</text>
</comment>
<feature type="domain" description="RRM" evidence="5">
    <location>
        <begin position="143"/>
        <end position="221"/>
    </location>
</feature>
<dbReference type="EMBL" id="PKPP01001864">
    <property type="protein sequence ID" value="PWA79372.1"/>
    <property type="molecule type" value="Genomic_DNA"/>
</dbReference>
<evidence type="ECO:0000313" key="6">
    <source>
        <dbReference type="EMBL" id="PWA79372.1"/>
    </source>
</evidence>
<keyword evidence="2 3" id="KW-0694">RNA-binding</keyword>
<keyword evidence="7" id="KW-1185">Reference proteome</keyword>
<dbReference type="GO" id="GO:0003729">
    <property type="term" value="F:mRNA binding"/>
    <property type="evidence" value="ECO:0007669"/>
    <property type="project" value="TreeGrafter"/>
</dbReference>
<dbReference type="Proteomes" id="UP000245207">
    <property type="component" value="Unassembled WGS sequence"/>
</dbReference>
<dbReference type="FunFam" id="3.30.70.330:FF:000256">
    <property type="entry name" value="oligouridylate-binding protein 1-like isoform X2"/>
    <property type="match status" value="1"/>
</dbReference>
<dbReference type="PANTHER" id="PTHR48025:SF20">
    <property type="entry name" value="TIA1 CYTOTOXIC GRANULE ASSOCIATED RNA BINDING PROTEIN"/>
    <property type="match status" value="1"/>
</dbReference>
<evidence type="ECO:0000256" key="4">
    <source>
        <dbReference type="SAM" id="MobiDB-lite"/>
    </source>
</evidence>
<sequence>MQQQHQRIKQQQQAAALMQQHALLQQYHHHPGLLPPPPQIEPIPSGNLPPGFDPNTCRSVYVGNVHTQVTEPLLQEVFASTGPVEGCKLIRKDKSSYGFIHYFDRRSAALAILSLNGRHLFGQPIKVNWAYASGQREDTSGHYNIFVGDLSPEVTDAMLFACFSAYSSCSDARVMWDQKTGRSRGFGFVSFRDQQDAQSAINDLTGKWLGSRQIRCNWATKGAGTSDEKQGSDSKTVVELTNGSSEDVKELANGDAPENNPQYTTVFVGNLAPEVTQLELHRHFYSLGAGVIEEVRLQRDKGFGFVRYNNHAEAALAIQMGNTQSVLYGKQIKCSWGSKPTPPGTSSNPLPEPAPAPMLSAADLLAYERQLAMSKMAGVHALMHPQAQLPLKQTMGMSGTGASQAIYDGGFQNVAAAQQLMYYQ</sequence>
<feature type="domain" description="RRM" evidence="5">
    <location>
        <begin position="264"/>
        <end position="339"/>
    </location>
</feature>
<evidence type="ECO:0000256" key="2">
    <source>
        <dbReference type="ARBA" id="ARBA00022884"/>
    </source>
</evidence>